<evidence type="ECO:0000313" key="3">
    <source>
        <dbReference type="Proteomes" id="UP000198398"/>
    </source>
</evidence>
<dbReference type="PANTHER" id="PTHR43319">
    <property type="entry name" value="BETA-LACTAMASE-RELATED"/>
    <property type="match status" value="1"/>
</dbReference>
<dbReference type="InterPro" id="IPR012338">
    <property type="entry name" value="Beta-lactam/transpept-like"/>
</dbReference>
<dbReference type="AlphaFoldDB" id="A0A220UE32"/>
<dbReference type="SUPFAM" id="SSF56601">
    <property type="entry name" value="beta-lactamase/transpeptidase-like"/>
    <property type="match status" value="1"/>
</dbReference>
<dbReference type="KEGG" id="brv:CFK39_10455"/>
<feature type="domain" description="Beta-lactamase-related" evidence="1">
    <location>
        <begin position="42"/>
        <end position="377"/>
    </location>
</feature>
<evidence type="ECO:0000313" key="2">
    <source>
        <dbReference type="EMBL" id="ASK66162.1"/>
    </source>
</evidence>
<dbReference type="Pfam" id="PF00144">
    <property type="entry name" value="Beta-lactamase"/>
    <property type="match status" value="1"/>
</dbReference>
<dbReference type="InterPro" id="IPR052907">
    <property type="entry name" value="Beta-lactamase/esterase"/>
</dbReference>
<dbReference type="EMBL" id="CP022316">
    <property type="protein sequence ID" value="ASK66162.1"/>
    <property type="molecule type" value="Genomic_DNA"/>
</dbReference>
<protein>
    <submittedName>
        <fullName evidence="2">Penicillin-binding protein</fullName>
    </submittedName>
</protein>
<reference evidence="3" key="1">
    <citation type="submission" date="2017-07" db="EMBL/GenBank/DDBJ databases">
        <title>Brachybacterium sp. VR2415.</title>
        <authorList>
            <person name="Tak E.J."/>
            <person name="Bae J.-W."/>
        </authorList>
    </citation>
    <scope>NUCLEOTIDE SEQUENCE [LARGE SCALE GENOMIC DNA]</scope>
    <source>
        <strain evidence="3">VR2415</strain>
    </source>
</reference>
<dbReference type="Proteomes" id="UP000198398">
    <property type="component" value="Chromosome"/>
</dbReference>
<accession>A0A220UE32</accession>
<name>A0A220UE32_9MICO</name>
<dbReference type="RefSeq" id="WP_089065403.1">
    <property type="nucleotide sequence ID" value="NZ_CP022316.1"/>
</dbReference>
<organism evidence="2 3">
    <name type="scientific">Brachybacterium avium</name>
    <dbReference type="NCBI Taxonomy" id="2017485"/>
    <lineage>
        <taxon>Bacteria</taxon>
        <taxon>Bacillati</taxon>
        <taxon>Actinomycetota</taxon>
        <taxon>Actinomycetes</taxon>
        <taxon>Micrococcales</taxon>
        <taxon>Dermabacteraceae</taxon>
        <taxon>Brachybacterium</taxon>
    </lineage>
</organism>
<dbReference type="PANTHER" id="PTHR43319:SF3">
    <property type="entry name" value="BETA-LACTAMASE-RELATED DOMAIN-CONTAINING PROTEIN"/>
    <property type="match status" value="1"/>
</dbReference>
<dbReference type="InterPro" id="IPR001466">
    <property type="entry name" value="Beta-lactam-related"/>
</dbReference>
<sequence>MSTSTVPSGDPSAVTVRACEGLPGDIAERLVEIFGRHLAASEGGMAFSVHRAGQPLLQLHGGQAAPGRPWTADTMAVLFSGTKGLTATLAALLIGRGQLDPEAPVAQYWPEFAAAGKGQVRIHHLLDHTVGLPYVDPDPATDAERLDNHLMAERLAAQPTLWEPGTKIAYHALTYGYLLAEVLRRVSGRSVGELLRTELAEPFGLDVHLGLPESEEARVAPVFRAAGYRISTYLQDDPERRAIVDRMYGSSLTAENPPFNTRAHHAAELAAGGGIGTADAMARMYSLLIAADAPLLPADTLARATRTWSQGTDTINDRPVRFGLGYELDDPIGTYGPVRPAFGHTGAGGGLHGAWPEQDLAFSFLPNEMQSEDVDRRVKDLLEVLAEAA</sequence>
<gene>
    <name evidence="2" type="ORF">CFK39_10455</name>
</gene>
<proteinExistence type="predicted"/>
<keyword evidence="3" id="KW-1185">Reference proteome</keyword>
<dbReference type="OrthoDB" id="3422781at2"/>
<evidence type="ECO:0000259" key="1">
    <source>
        <dbReference type="Pfam" id="PF00144"/>
    </source>
</evidence>
<dbReference type="Gene3D" id="3.40.710.10">
    <property type="entry name" value="DD-peptidase/beta-lactamase superfamily"/>
    <property type="match status" value="1"/>
</dbReference>